<sequence>MRNSLLLAAMACAVPLLASAGERPNILMILADDLGYSDLGAFGGEIATPNLDRLAADGLQLTSMYSAPTCSPTRAMLMSGTDNHLAGLGTMAEALQPFQRGKPGYEGYLNQQSHSIAELLHDAGYRTSMVGKWHLGLAPEQGPDRRGFERSFTLLQGGGVHFKPSPGAQAKIEQLTYREDGQPVDLPDDFYSTDFYTDKLLAYLKAGEASGKPFFVYAAYTSPHWPLQAPDAWLEKYRGHYDAGYDVVRMARIQRMQDKGLLPADFQAAIPTPVNPGLPGWDQLDPQQRRVEARKMEIYAAMVSNLDYNVGRLLDYLRESGQLDNTLVVFMSDNGAAGEHHERMYPVAPGTDNSIENLGRRGSQIDYGPRWAEVSAAPLRLFKGSTAEGGISVPAIVQLPSALRRQGLERSVARVDDLAPTFLALAGVANPGASWKGQAKHPITGHSMLPMLEGQERREPVLAGELFGSLYYREGNLKLLGLVPWVNPGEVPPPVRWQLFDVSSDRGERHDLAVEQPRTLARLQQAWQEYARKVGVVASPAANAP</sequence>
<accession>A0ACC5UVF4</accession>
<protein>
    <submittedName>
        <fullName evidence="1">Arylsulfatase</fullName>
    </submittedName>
</protein>
<reference evidence="1 2" key="1">
    <citation type="journal article" date="2020" name="Microorganisms">
        <title>Reliable Identification of Environmental Pseudomonas Isolates Using the rpoD Gene.</title>
        <authorList>
            <consortium name="The Broad Institute Genome Sequencing Platform"/>
            <person name="Girard L."/>
            <person name="Lood C."/>
            <person name="Rokni-Zadeh H."/>
            <person name="van Noort V."/>
            <person name="Lavigne R."/>
            <person name="De Mot R."/>
        </authorList>
    </citation>
    <scope>NUCLEOTIDE SEQUENCE [LARGE SCALE GENOMIC DNA]</scope>
    <source>
        <strain evidence="1 2">RW1P2</strain>
    </source>
</reference>
<proteinExistence type="predicted"/>
<dbReference type="Proteomes" id="UP000624243">
    <property type="component" value="Unassembled WGS sequence"/>
</dbReference>
<organism evidence="1 2">
    <name type="scientific">Pseudomonas kurunegalensis</name>
    <dbReference type="NCBI Taxonomy" id="485880"/>
    <lineage>
        <taxon>Bacteria</taxon>
        <taxon>Pseudomonadati</taxon>
        <taxon>Pseudomonadota</taxon>
        <taxon>Gammaproteobacteria</taxon>
        <taxon>Pseudomonadales</taxon>
        <taxon>Pseudomonadaceae</taxon>
        <taxon>Pseudomonas</taxon>
    </lineage>
</organism>
<evidence type="ECO:0000313" key="1">
    <source>
        <dbReference type="EMBL" id="MBV4518382.1"/>
    </source>
</evidence>
<evidence type="ECO:0000313" key="2">
    <source>
        <dbReference type="Proteomes" id="UP000624243"/>
    </source>
</evidence>
<name>A0ACC5UVF4_9PSED</name>
<dbReference type="EMBL" id="JABWSB020000028">
    <property type="protein sequence ID" value="MBV4518382.1"/>
    <property type="molecule type" value="Genomic_DNA"/>
</dbReference>
<gene>
    <name evidence="1" type="ORF">HU758_024740</name>
</gene>
<comment type="caution">
    <text evidence="1">The sequence shown here is derived from an EMBL/GenBank/DDBJ whole genome shotgun (WGS) entry which is preliminary data.</text>
</comment>
<keyword evidence="2" id="KW-1185">Reference proteome</keyword>